<feature type="compositionally biased region" description="Basic and acidic residues" evidence="1">
    <location>
        <begin position="130"/>
        <end position="160"/>
    </location>
</feature>
<dbReference type="InterPro" id="IPR011992">
    <property type="entry name" value="EF-hand-dom_pair"/>
</dbReference>
<feature type="compositionally biased region" description="Acidic residues" evidence="1">
    <location>
        <begin position="369"/>
        <end position="389"/>
    </location>
</feature>
<comment type="caution">
    <text evidence="3">The sequence shown here is derived from an EMBL/GenBank/DDBJ whole genome shotgun (WGS) entry which is preliminary data.</text>
</comment>
<evidence type="ECO:0000259" key="2">
    <source>
        <dbReference type="SMART" id="SM01394"/>
    </source>
</evidence>
<dbReference type="InterPro" id="IPR013787">
    <property type="entry name" value="S100_Ca-bd_sub"/>
</dbReference>
<dbReference type="GO" id="GO:1902808">
    <property type="term" value="P:positive regulation of cell cycle G1/S phase transition"/>
    <property type="evidence" value="ECO:0007669"/>
    <property type="project" value="TreeGrafter"/>
</dbReference>
<dbReference type="GO" id="GO:0051896">
    <property type="term" value="P:regulation of phosphatidylinositol 3-kinase/protein kinase B signal transduction"/>
    <property type="evidence" value="ECO:0007669"/>
    <property type="project" value="TreeGrafter"/>
</dbReference>
<dbReference type="SMART" id="SM01394">
    <property type="entry name" value="S_100"/>
    <property type="match status" value="1"/>
</dbReference>
<dbReference type="SUPFAM" id="SSF47473">
    <property type="entry name" value="EF-hand"/>
    <property type="match status" value="1"/>
</dbReference>
<feature type="compositionally biased region" description="Basic and acidic residues" evidence="1">
    <location>
        <begin position="345"/>
        <end position="368"/>
    </location>
</feature>
<feature type="region of interest" description="Disordered" evidence="1">
    <location>
        <begin position="497"/>
        <end position="518"/>
    </location>
</feature>
<feature type="non-terminal residue" evidence="3">
    <location>
        <position position="558"/>
    </location>
</feature>
<dbReference type="CDD" id="cd00213">
    <property type="entry name" value="S-100"/>
    <property type="match status" value="1"/>
</dbReference>
<gene>
    <name evidence="3" type="primary">Rptn</name>
    <name evidence="3" type="ORF">TODMEX_R08313</name>
</gene>
<feature type="compositionally biased region" description="Basic and acidic residues" evidence="1">
    <location>
        <begin position="185"/>
        <end position="194"/>
    </location>
</feature>
<dbReference type="GO" id="GO:0048306">
    <property type="term" value="F:calcium-dependent protein binding"/>
    <property type="evidence" value="ECO:0007669"/>
    <property type="project" value="TreeGrafter"/>
</dbReference>
<name>A0A851D2Z3_TODME</name>
<dbReference type="EMBL" id="WEIS01012712">
    <property type="protein sequence ID" value="NWI63152.1"/>
    <property type="molecule type" value="Genomic_DNA"/>
</dbReference>
<reference evidence="3" key="1">
    <citation type="submission" date="2019-10" db="EMBL/GenBank/DDBJ databases">
        <title>Bird 10,000 Genomes (B10K) Project - Family phase.</title>
        <authorList>
            <person name="Zhang G."/>
        </authorList>
    </citation>
    <scope>NUCLEOTIDE SEQUENCE</scope>
    <source>
        <strain evidence="3">B10K-DU-002-69</strain>
        <tissue evidence="3">Muscle</tissue>
    </source>
</reference>
<proteinExistence type="predicted"/>
<dbReference type="Pfam" id="PF01023">
    <property type="entry name" value="S_100"/>
    <property type="match status" value="1"/>
</dbReference>
<dbReference type="Proteomes" id="UP000660247">
    <property type="component" value="Unassembled WGS sequence"/>
</dbReference>
<evidence type="ECO:0000313" key="4">
    <source>
        <dbReference type="Proteomes" id="UP000660247"/>
    </source>
</evidence>
<keyword evidence="4" id="KW-1185">Reference proteome</keyword>
<dbReference type="PANTHER" id="PTHR11639">
    <property type="entry name" value="S100 CALCIUM-BINDING PROTEIN"/>
    <property type="match status" value="1"/>
</dbReference>
<dbReference type="Gene3D" id="1.10.238.10">
    <property type="entry name" value="EF-hand"/>
    <property type="match status" value="1"/>
</dbReference>
<organism evidence="3 4">
    <name type="scientific">Todus mexicanus</name>
    <name type="common">Puerto Rican tody</name>
    <dbReference type="NCBI Taxonomy" id="135184"/>
    <lineage>
        <taxon>Eukaryota</taxon>
        <taxon>Metazoa</taxon>
        <taxon>Chordata</taxon>
        <taxon>Craniata</taxon>
        <taxon>Vertebrata</taxon>
        <taxon>Euteleostomi</taxon>
        <taxon>Archelosauria</taxon>
        <taxon>Archosauria</taxon>
        <taxon>Dinosauria</taxon>
        <taxon>Saurischia</taxon>
        <taxon>Theropoda</taxon>
        <taxon>Coelurosauria</taxon>
        <taxon>Aves</taxon>
        <taxon>Neognathae</taxon>
        <taxon>Neoaves</taxon>
        <taxon>Telluraves</taxon>
        <taxon>Coraciimorphae</taxon>
        <taxon>Coraciiformes</taxon>
        <taxon>Todidae</taxon>
        <taxon>Todus</taxon>
    </lineage>
</organism>
<sequence>MSRFLDSISTIISVFHNHAKEDGEDGSNLSRRKMKEFIETEFADVIAKPHDPQTIEKILQFLEWDGDGPIYFNEYLLLVFQVAKACYWYLPKEPYLLQRTKLTTSGKPLREPEIKSRGSRRQLQEEEQQTCERNRHPQCEPELRRDTRVEELETPEETRSQQRNTRRRNDAKRSREPGEPIPQEYEERSQEPCDQRNNQRRRQPPELDRRDIRLGQRSSSRAEDLRLQAEERQRQERPRPEQLEDVRRRSQTREPQPLPNRWSGREPREPARPEYDQRTQRPHEADRGSHDRPRRPELLIEEKSRYHQHELEQKALERGRRRLREPERLDARRPHQSYLQEPLEIDLRSYETCEPERGDYERVKRQEYESEYLESEREIDEEQEWDEEGDARREENVRERRIDRERELDLEVYERRRRQTREREERDATTEQRETRERRDRQTREREDDGRRQRETVRYERRRETEVAAAEADVRIDRVSRELEPREELERRDCRRACEEPEDERRIRQEREREEPLRERRIDRQRELDLDIYERRSRETRERAERDATTRQRETRER</sequence>
<dbReference type="AlphaFoldDB" id="A0A851D2Z3"/>
<feature type="region of interest" description="Disordered" evidence="1">
    <location>
        <begin position="538"/>
        <end position="558"/>
    </location>
</feature>
<feature type="region of interest" description="Disordered" evidence="1">
    <location>
        <begin position="106"/>
        <end position="398"/>
    </location>
</feature>
<feature type="region of interest" description="Disordered" evidence="1">
    <location>
        <begin position="417"/>
        <end position="479"/>
    </location>
</feature>
<feature type="compositionally biased region" description="Basic and acidic residues" evidence="1">
    <location>
        <begin position="167"/>
        <end position="178"/>
    </location>
</feature>
<dbReference type="GO" id="GO:0005509">
    <property type="term" value="F:calcium ion binding"/>
    <property type="evidence" value="ECO:0007669"/>
    <property type="project" value="TreeGrafter"/>
</dbReference>
<dbReference type="InterPro" id="IPR034325">
    <property type="entry name" value="S-100_dom"/>
</dbReference>
<feature type="compositionally biased region" description="Basic and acidic residues" evidence="1">
    <location>
        <begin position="421"/>
        <end position="479"/>
    </location>
</feature>
<feature type="compositionally biased region" description="Basic and acidic residues" evidence="1">
    <location>
        <begin position="263"/>
        <end position="333"/>
    </location>
</feature>
<dbReference type="GO" id="GO:0071345">
    <property type="term" value="P:cellular response to cytokine stimulus"/>
    <property type="evidence" value="ECO:0007669"/>
    <property type="project" value="TreeGrafter"/>
</dbReference>
<accession>A0A851D2Z3</accession>
<dbReference type="GO" id="GO:0046914">
    <property type="term" value="F:transition metal ion binding"/>
    <property type="evidence" value="ECO:0007669"/>
    <property type="project" value="InterPro"/>
</dbReference>
<protein>
    <submittedName>
        <fullName evidence="3">RPTN protein</fullName>
    </submittedName>
</protein>
<feature type="compositionally biased region" description="Basic and acidic residues" evidence="1">
    <location>
        <begin position="203"/>
        <end position="252"/>
    </location>
</feature>
<dbReference type="OrthoDB" id="9909924at2759"/>
<evidence type="ECO:0000256" key="1">
    <source>
        <dbReference type="SAM" id="MobiDB-lite"/>
    </source>
</evidence>
<feature type="non-terminal residue" evidence="3">
    <location>
        <position position="1"/>
    </location>
</feature>
<dbReference type="GO" id="GO:0005615">
    <property type="term" value="C:extracellular space"/>
    <property type="evidence" value="ECO:0007669"/>
    <property type="project" value="TreeGrafter"/>
</dbReference>
<dbReference type="PANTHER" id="PTHR11639:SF26">
    <property type="entry name" value="CORNULIN"/>
    <property type="match status" value="1"/>
</dbReference>
<feature type="domain" description="S100/CaBP-9k-type calcium binding subdomain" evidence="2">
    <location>
        <begin position="4"/>
        <end position="47"/>
    </location>
</feature>
<evidence type="ECO:0000313" key="3">
    <source>
        <dbReference type="EMBL" id="NWI63152.1"/>
    </source>
</evidence>